<evidence type="ECO:0000256" key="4">
    <source>
        <dbReference type="ARBA" id="ARBA00022833"/>
    </source>
</evidence>
<dbReference type="GO" id="GO:0048858">
    <property type="term" value="P:cell projection morphogenesis"/>
    <property type="evidence" value="ECO:0007669"/>
    <property type="project" value="TreeGrafter"/>
</dbReference>
<evidence type="ECO:0000256" key="11">
    <source>
        <dbReference type="SAM" id="MobiDB-lite"/>
    </source>
</evidence>
<evidence type="ECO:0000313" key="17">
    <source>
        <dbReference type="EMBL" id="GJJ70959.1"/>
    </source>
</evidence>
<dbReference type="Gene3D" id="3.40.50.10190">
    <property type="entry name" value="BRCT domain"/>
    <property type="match status" value="1"/>
</dbReference>
<comment type="subcellular location">
    <subcellularLocation>
        <location evidence="1">Nucleus</location>
    </subcellularLocation>
</comment>
<evidence type="ECO:0000259" key="13">
    <source>
        <dbReference type="PROSITE" id="PS50172"/>
    </source>
</evidence>
<dbReference type="InterPro" id="IPR041984">
    <property type="entry name" value="Rsc8/Ssr1/Ssr2_ZZ"/>
</dbReference>
<dbReference type="InterPro" id="IPR032451">
    <property type="entry name" value="SMARCC_C"/>
</dbReference>
<keyword evidence="7" id="KW-0804">Transcription</keyword>
<dbReference type="EMBL" id="BQFW01000004">
    <property type="protein sequence ID" value="GJJ70959.1"/>
    <property type="molecule type" value="Genomic_DNA"/>
</dbReference>
<reference evidence="17" key="1">
    <citation type="submission" date="2021-11" db="EMBL/GenBank/DDBJ databases">
        <authorList>
            <person name="Herlambang A."/>
            <person name="Guo Y."/>
            <person name="Takashima Y."/>
            <person name="Nishizawa T."/>
        </authorList>
    </citation>
    <scope>NUCLEOTIDE SEQUENCE</scope>
    <source>
        <strain evidence="17">E1425</strain>
    </source>
</reference>
<dbReference type="PROSITE" id="PS50172">
    <property type="entry name" value="BRCT"/>
    <property type="match status" value="1"/>
</dbReference>
<dbReference type="PANTHER" id="PTHR15381">
    <property type="entry name" value="CHONDROITIN SULFATE PROTEOGLYCAN 5 -RELATED"/>
    <property type="match status" value="1"/>
</dbReference>
<dbReference type="FunFam" id="1.10.10.60:FF:000014">
    <property type="entry name" value="SWI/SNF complex subunit SMARCC2 isoform C"/>
    <property type="match status" value="1"/>
</dbReference>
<dbReference type="InterPro" id="IPR017884">
    <property type="entry name" value="SANT_dom"/>
</dbReference>
<dbReference type="InterPro" id="IPR049898">
    <property type="entry name" value="MARR_BRCT_CHROMO"/>
</dbReference>
<dbReference type="AlphaFoldDB" id="A0A9P3LUI3"/>
<dbReference type="SMART" id="SM00291">
    <property type="entry name" value="ZnF_ZZ"/>
    <property type="match status" value="1"/>
</dbReference>
<dbReference type="SMART" id="SM00717">
    <property type="entry name" value="SANT"/>
    <property type="match status" value="1"/>
</dbReference>
<evidence type="ECO:0000259" key="16">
    <source>
        <dbReference type="PROSITE" id="PS52032"/>
    </source>
</evidence>
<dbReference type="PROSITE" id="PS51293">
    <property type="entry name" value="SANT"/>
    <property type="match status" value="1"/>
</dbReference>
<sequence length="1020" mass="114014">MTARRKSGGSDVRYYEAQDTIAQFERIADDLTRDLQKSQPGSDITITAKELATFTHGLQQFQEDVLGTSNAHLIPSAPARVPAKIFRTDTITSGSPIYKALKAAYEFRQAQGWRRWDFASVSKRQQNLALVSHIREELVRQNLIKNPVVAFDDTVEKEEREKLEAMVVRMGGRVTSDSSQASHLVHLSTEELESPEGEEWLRTLEKKDGKVLVHYWYYPDSYDEWLLETSSEFMDPEPVPEHEGAWNISTRWIRDSEKYNEWMNEEDYEPSSDQNSDQESISGSPAPSSSRFGKRDNSDRNEPHSKRQKRSSSSTPMDAHPDHPGLQVVSLEDNMPRGRGSKKNEYEPIVGGELANIPVLPEDSQPEPSPKIGEVKEDAESESMDVDTKQEDETEEKTSTSLDMDSKVTDTPEPSSKPAAEGDDVSSSQTEAERLQFEEEAGRYLSQQTQEVIIPSYAAWFSMSKVHDVEQKSLPEFFNMKNRSKTPTVYKDYRDFMINTYRLNPSEYLTVTACRRNLAGDVCAIIRVHAFLEQWGLINYQVDPETRPSTVGPSFTGHFRVTADTPKGLQPFLPSAPEPIAPKTKSETKTPAAPKVDANLELRKNIYQSTAGAAIAANKDGEENAEKKQTFNCFTCGTDCSKSRYHSIKTKNFELCANCFLEGRFPSTMSSGDFIRFQSESFKQSTEDAWSDQETLLLLEGLEMYDEDWNLVAEHVGTRGREQCILHFLQLPIEDPHLGGQTERELGPLQYHRVPFSEADNPVMSVVAFLASVVNPGVAAAAAQSALRELALAKTSKDETASSKEPVSEKSTEKKVEADEDTDMEADKTADVTKEETEEEKKEDEPMADATATESAKDESEIAGIPRSTLERAAAAALGSAAAKAKTLSDYEEREIERLVTVVIEIQLKKLELKLQQFQELENVLETEKSELEKQRQQLYLDRLAMKKSIMAMQEKMILARQTGNPQVFSSVTVPPGGLGGTGMAFQNKTTTPQQVEAGQGLGPLSREQNAEGVTLQPLP</sequence>
<dbReference type="SUPFAM" id="SSF52113">
    <property type="entry name" value="BRCT domain"/>
    <property type="match status" value="1"/>
</dbReference>
<dbReference type="InterPro" id="IPR036388">
    <property type="entry name" value="WH-like_DNA-bd_sf"/>
</dbReference>
<keyword evidence="3" id="KW-0863">Zinc-finger</keyword>
<dbReference type="Pfam" id="PF00249">
    <property type="entry name" value="Myb_DNA-binding"/>
    <property type="match status" value="1"/>
</dbReference>
<feature type="compositionally biased region" description="Polar residues" evidence="11">
    <location>
        <begin position="985"/>
        <end position="997"/>
    </location>
</feature>
<dbReference type="GO" id="GO:0008270">
    <property type="term" value="F:zinc ion binding"/>
    <property type="evidence" value="ECO:0007669"/>
    <property type="project" value="UniProtKB-KW"/>
</dbReference>
<keyword evidence="6" id="KW-0805">Transcription regulation</keyword>
<proteinExistence type="inferred from homology"/>
<evidence type="ECO:0000256" key="9">
    <source>
        <dbReference type="ARBA" id="ARBA00049655"/>
    </source>
</evidence>
<evidence type="ECO:0000256" key="7">
    <source>
        <dbReference type="ARBA" id="ARBA00023163"/>
    </source>
</evidence>
<feature type="compositionally biased region" description="Basic and acidic residues" evidence="11">
    <location>
        <begin position="293"/>
        <end position="305"/>
    </location>
</feature>
<keyword evidence="18" id="KW-1185">Reference proteome</keyword>
<dbReference type="CDD" id="cd02336">
    <property type="entry name" value="ZZ_RSC8"/>
    <property type="match status" value="1"/>
</dbReference>
<dbReference type="PROSITE" id="PS50090">
    <property type="entry name" value="MYB_LIKE"/>
    <property type="match status" value="1"/>
</dbReference>
<dbReference type="InterPro" id="IPR036420">
    <property type="entry name" value="BRCT_dom_sf"/>
</dbReference>
<feature type="domain" description="Myb-like" evidence="12">
    <location>
        <begin position="690"/>
        <end position="732"/>
    </location>
</feature>
<evidence type="ECO:0000256" key="5">
    <source>
        <dbReference type="ARBA" id="ARBA00022853"/>
    </source>
</evidence>
<evidence type="ECO:0000259" key="14">
    <source>
        <dbReference type="PROSITE" id="PS50934"/>
    </source>
</evidence>
<feature type="compositionally biased region" description="Basic and acidic residues" evidence="11">
    <location>
        <begin position="795"/>
        <end position="817"/>
    </location>
</feature>
<feature type="compositionally biased region" description="Low complexity" evidence="11">
    <location>
        <begin position="280"/>
        <end position="290"/>
    </location>
</feature>
<dbReference type="InterPro" id="IPR001005">
    <property type="entry name" value="SANT/Myb"/>
</dbReference>
<dbReference type="InterPro" id="IPR009057">
    <property type="entry name" value="Homeodomain-like_sf"/>
</dbReference>
<keyword evidence="10" id="KW-0175">Coiled coil</keyword>
<dbReference type="Gene3D" id="1.10.10.60">
    <property type="entry name" value="Homeodomain-like"/>
    <property type="match status" value="1"/>
</dbReference>
<evidence type="ECO:0000256" key="8">
    <source>
        <dbReference type="ARBA" id="ARBA00023242"/>
    </source>
</evidence>
<evidence type="ECO:0000256" key="1">
    <source>
        <dbReference type="ARBA" id="ARBA00004123"/>
    </source>
</evidence>
<dbReference type="InterPro" id="IPR001357">
    <property type="entry name" value="BRCT_dom"/>
</dbReference>
<dbReference type="Gene3D" id="1.10.10.10">
    <property type="entry name" value="Winged helix-like DNA-binding domain superfamily/Winged helix DNA-binding domain"/>
    <property type="match status" value="1"/>
</dbReference>
<feature type="compositionally biased region" description="Basic and acidic residues" evidence="11">
    <location>
        <begin position="825"/>
        <end position="845"/>
    </location>
</feature>
<name>A0A9P3LUI3_9FUNG</name>
<dbReference type="InterPro" id="IPR032450">
    <property type="entry name" value="SMARCC_N"/>
</dbReference>
<feature type="domain" description="Chromo" evidence="16">
    <location>
        <begin position="1"/>
        <end position="283"/>
    </location>
</feature>
<feature type="region of interest" description="Disordered" evidence="11">
    <location>
        <begin position="794"/>
        <end position="864"/>
    </location>
</feature>
<evidence type="ECO:0000256" key="10">
    <source>
        <dbReference type="SAM" id="Coils"/>
    </source>
</evidence>
<dbReference type="Pfam" id="PF16495">
    <property type="entry name" value="SWIRM-assoc_1"/>
    <property type="match status" value="1"/>
</dbReference>
<dbReference type="InterPro" id="IPR000433">
    <property type="entry name" value="Znf_ZZ"/>
</dbReference>
<dbReference type="Pfam" id="PF00569">
    <property type="entry name" value="ZZ"/>
    <property type="match status" value="1"/>
</dbReference>
<keyword evidence="5" id="KW-0156">Chromatin regulator</keyword>
<dbReference type="CDD" id="cd00167">
    <property type="entry name" value="SANT"/>
    <property type="match status" value="1"/>
</dbReference>
<evidence type="ECO:0000256" key="2">
    <source>
        <dbReference type="ARBA" id="ARBA00022723"/>
    </source>
</evidence>
<keyword evidence="8" id="KW-0539">Nucleus</keyword>
<dbReference type="OrthoDB" id="118550at2759"/>
<comment type="caution">
    <text evidence="17">The sequence shown here is derived from an EMBL/GenBank/DDBJ whole genome shotgun (WGS) entry which is preliminary data.</text>
</comment>
<feature type="region of interest" description="Disordered" evidence="11">
    <location>
        <begin position="981"/>
        <end position="1020"/>
    </location>
</feature>
<gene>
    <name evidence="17" type="ORF">EMPS_03309</name>
</gene>
<organism evidence="17 18">
    <name type="scientific">Entomortierella parvispora</name>
    <dbReference type="NCBI Taxonomy" id="205924"/>
    <lineage>
        <taxon>Eukaryota</taxon>
        <taxon>Fungi</taxon>
        <taxon>Fungi incertae sedis</taxon>
        <taxon>Mucoromycota</taxon>
        <taxon>Mortierellomycotina</taxon>
        <taxon>Mortierellomycetes</taxon>
        <taxon>Mortierellales</taxon>
        <taxon>Mortierellaceae</taxon>
        <taxon>Entomortierella</taxon>
    </lineage>
</organism>
<reference evidence="17" key="2">
    <citation type="journal article" date="2022" name="Microbiol. Resour. Announc.">
        <title>Whole-Genome Sequence of Entomortierella parvispora E1425, a Mucoromycotan Fungus Associated with Burkholderiaceae-Related Endosymbiotic Bacteria.</title>
        <authorList>
            <person name="Herlambang A."/>
            <person name="Guo Y."/>
            <person name="Takashima Y."/>
            <person name="Narisawa K."/>
            <person name="Ohta H."/>
            <person name="Nishizawa T."/>
        </authorList>
    </citation>
    <scope>NUCLEOTIDE SEQUENCE</scope>
    <source>
        <strain evidence="17">E1425</strain>
    </source>
</reference>
<comment type="similarity">
    <text evidence="9">Belongs to the SMARCC family.</text>
</comment>
<dbReference type="Pfam" id="PF16496">
    <property type="entry name" value="SWIRM-assoc_2"/>
    <property type="match status" value="1"/>
</dbReference>
<feature type="region of interest" description="Disordered" evidence="11">
    <location>
        <begin position="265"/>
        <end position="432"/>
    </location>
</feature>
<evidence type="ECO:0000256" key="3">
    <source>
        <dbReference type="ARBA" id="ARBA00022771"/>
    </source>
</evidence>
<dbReference type="PROSITE" id="PS52032">
    <property type="entry name" value="MARR_BRCT_CHROMO"/>
    <property type="match status" value="1"/>
</dbReference>
<dbReference type="GO" id="GO:0006355">
    <property type="term" value="P:regulation of DNA-templated transcription"/>
    <property type="evidence" value="ECO:0007669"/>
    <property type="project" value="UniProtKB-ARBA"/>
</dbReference>
<dbReference type="GO" id="GO:0006325">
    <property type="term" value="P:chromatin organization"/>
    <property type="evidence" value="ECO:0007669"/>
    <property type="project" value="UniProtKB-KW"/>
</dbReference>
<dbReference type="PANTHER" id="PTHR15381:SF1">
    <property type="entry name" value="CHONDROITIN SULFATE PROTEOGLYCAN 5"/>
    <property type="match status" value="1"/>
</dbReference>
<feature type="coiled-coil region" evidence="10">
    <location>
        <begin position="908"/>
        <end position="942"/>
    </location>
</feature>
<dbReference type="PROSITE" id="PS50934">
    <property type="entry name" value="SWIRM"/>
    <property type="match status" value="1"/>
</dbReference>
<protein>
    <submittedName>
        <fullName evidence="17">SWI/SNF related-matrix-associated actin-dependent regulator of chromatin subfamily C</fullName>
    </submittedName>
</protein>
<evidence type="ECO:0000256" key="6">
    <source>
        <dbReference type="ARBA" id="ARBA00023015"/>
    </source>
</evidence>
<keyword evidence="2" id="KW-0479">Metal-binding</keyword>
<evidence type="ECO:0000259" key="12">
    <source>
        <dbReference type="PROSITE" id="PS50090"/>
    </source>
</evidence>
<accession>A0A9P3LUI3</accession>
<dbReference type="SUPFAM" id="SSF46689">
    <property type="entry name" value="Homeodomain-like"/>
    <property type="match status" value="2"/>
</dbReference>
<dbReference type="GO" id="GO:0016514">
    <property type="term" value="C:SWI/SNF complex"/>
    <property type="evidence" value="ECO:0007669"/>
    <property type="project" value="UniProtKB-ARBA"/>
</dbReference>
<feature type="domain" description="SANT" evidence="15">
    <location>
        <begin position="685"/>
        <end position="736"/>
    </location>
</feature>
<feature type="domain" description="SWIRM" evidence="14">
    <location>
        <begin position="452"/>
        <end position="549"/>
    </location>
</feature>
<keyword evidence="4" id="KW-0862">Zinc</keyword>
<dbReference type="Pfam" id="PF04433">
    <property type="entry name" value="SWIRM"/>
    <property type="match status" value="1"/>
</dbReference>
<evidence type="ECO:0000259" key="15">
    <source>
        <dbReference type="PROSITE" id="PS51293"/>
    </source>
</evidence>
<dbReference type="FunFam" id="1.10.10.10:FF:000020">
    <property type="entry name" value="SWI/SNF complex subunit SMARCC2 isoform c"/>
    <property type="match status" value="1"/>
</dbReference>
<feature type="domain" description="BRCT" evidence="13">
    <location>
        <begin position="139"/>
        <end position="218"/>
    </location>
</feature>
<dbReference type="Proteomes" id="UP000827284">
    <property type="component" value="Unassembled WGS sequence"/>
</dbReference>
<evidence type="ECO:0000313" key="18">
    <source>
        <dbReference type="Proteomes" id="UP000827284"/>
    </source>
</evidence>
<dbReference type="InterPro" id="IPR007526">
    <property type="entry name" value="SWIRM"/>
</dbReference>